<evidence type="ECO:0000313" key="2">
    <source>
        <dbReference type="EMBL" id="VUZ99672.1"/>
    </source>
</evidence>
<name>A0A565A570_PLAVI</name>
<keyword evidence="1" id="KW-1133">Transmembrane helix</keyword>
<keyword evidence="1" id="KW-0812">Transmembrane</keyword>
<evidence type="ECO:0008006" key="3">
    <source>
        <dbReference type="Google" id="ProtNLM"/>
    </source>
</evidence>
<keyword evidence="1" id="KW-0472">Membrane</keyword>
<reference evidence="2" key="1">
    <citation type="submission" date="2016-07" db="EMBL/GenBank/DDBJ databases">
        <authorList>
            <consortium name="Pathogen Informatics"/>
        </authorList>
    </citation>
    <scope>NUCLEOTIDE SEQUENCE</scope>
</reference>
<dbReference type="OrthoDB" id="10511648at2759"/>
<sequence length="242" mass="28144">MLFMQRIGIMMIFNKCLNNNILNKAYNSSDHLGVRTDRLLAKNELGNKILHANLQNKASDYRDHRRVMNGSDNITIYKQLGKSNLSKLELYRKDYKKRYNKKNGIAKLECYCEKKAFDKFDHICSLEESIKNGKKHLIKKLHKNYGLPIVLLTLFSLIGLIIPILDKCDKIHPWLSCGTSGTDQDKHKDCITKLNYICGTNCVLFMPFYIILLSTSIYLFLKFLKYKRLKSGKTKMNNTSYI</sequence>
<evidence type="ECO:0000256" key="1">
    <source>
        <dbReference type="SAM" id="Phobius"/>
    </source>
</evidence>
<protein>
    <recommendedName>
        <fullName evidence="3">Variable surface protein Vir35</fullName>
    </recommendedName>
</protein>
<dbReference type="Pfam" id="PF12420">
    <property type="entry name" value="DUF3671"/>
    <property type="match status" value="1"/>
</dbReference>
<dbReference type="VEuPathDB" id="PlasmoDB:PVP01_0003870"/>
<dbReference type="EMBL" id="FLZR02000009">
    <property type="protein sequence ID" value="VUZ99672.1"/>
    <property type="molecule type" value="Genomic_DNA"/>
</dbReference>
<dbReference type="AlphaFoldDB" id="A0A565A570"/>
<feature type="transmembrane region" description="Helical" evidence="1">
    <location>
        <begin position="203"/>
        <end position="221"/>
    </location>
</feature>
<dbReference type="InterPro" id="IPR022139">
    <property type="entry name" value="Fam-L/Fam-M-like_plasmodium"/>
</dbReference>
<proteinExistence type="predicted"/>
<feature type="transmembrane region" description="Helical" evidence="1">
    <location>
        <begin position="145"/>
        <end position="165"/>
    </location>
</feature>
<accession>A0A565A570</accession>
<organism evidence="2">
    <name type="scientific">Plasmodium vivax</name>
    <name type="common">malaria parasite P. vivax</name>
    <dbReference type="NCBI Taxonomy" id="5855"/>
    <lineage>
        <taxon>Eukaryota</taxon>
        <taxon>Sar</taxon>
        <taxon>Alveolata</taxon>
        <taxon>Apicomplexa</taxon>
        <taxon>Aconoidasida</taxon>
        <taxon>Haemosporida</taxon>
        <taxon>Plasmodiidae</taxon>
        <taxon>Plasmodium</taxon>
        <taxon>Plasmodium (Plasmodium)</taxon>
    </lineage>
</organism>
<dbReference type="Proteomes" id="UP000220605">
    <property type="component" value="Unassembled WGS sequence"/>
</dbReference>
<dbReference type="VEuPathDB" id="PlasmoDB:PVPAM_110067700"/>
<gene>
    <name evidence="2" type="ORF">PVP01_0003870</name>
</gene>